<dbReference type="HOGENOM" id="CLU_030006_3_5_12"/>
<name>G8QYA1_SPHPG</name>
<dbReference type="Proteomes" id="UP000005632">
    <property type="component" value="Chromosome"/>
</dbReference>
<gene>
    <name evidence="2" type="ordered locus">SpiGrapes_1872</name>
</gene>
<dbReference type="Gene3D" id="3.20.20.190">
    <property type="entry name" value="Phosphatidylinositol (PI) phosphodiesterase"/>
    <property type="match status" value="1"/>
</dbReference>
<dbReference type="AlphaFoldDB" id="G8QYA1"/>
<organism evidence="2 3">
    <name type="scientific">Sphaerochaeta pleomorpha (strain ATCC BAA-1885 / DSM 22778 / Grapes)</name>
    <dbReference type="NCBI Taxonomy" id="158190"/>
    <lineage>
        <taxon>Bacteria</taxon>
        <taxon>Pseudomonadati</taxon>
        <taxon>Spirochaetota</taxon>
        <taxon>Spirochaetia</taxon>
        <taxon>Spirochaetales</taxon>
        <taxon>Sphaerochaetaceae</taxon>
        <taxon>Sphaerochaeta</taxon>
    </lineage>
</organism>
<dbReference type="CDD" id="cd08563">
    <property type="entry name" value="GDPD_TtGDE_like"/>
    <property type="match status" value="1"/>
</dbReference>
<evidence type="ECO:0000313" key="2">
    <source>
        <dbReference type="EMBL" id="AEV29666.1"/>
    </source>
</evidence>
<dbReference type="InterPro" id="IPR030395">
    <property type="entry name" value="GP_PDE_dom"/>
</dbReference>
<reference evidence="2 3" key="1">
    <citation type="submission" date="2011-11" db="EMBL/GenBank/DDBJ databases">
        <title>Complete sequence of Spirochaeta sp. grapes.</title>
        <authorList>
            <consortium name="US DOE Joint Genome Institute"/>
            <person name="Lucas S."/>
            <person name="Han J."/>
            <person name="Lapidus A."/>
            <person name="Cheng J.-F."/>
            <person name="Goodwin L."/>
            <person name="Pitluck S."/>
            <person name="Peters L."/>
            <person name="Ovchinnikova G."/>
            <person name="Munk A.C."/>
            <person name="Detter J.C."/>
            <person name="Han C."/>
            <person name="Tapia R."/>
            <person name="Land M."/>
            <person name="Hauser L."/>
            <person name="Kyrpides N."/>
            <person name="Ivanova N."/>
            <person name="Pagani I."/>
            <person name="Ritalahtilisa K."/>
            <person name="Loeffler F."/>
            <person name="Woyke T."/>
        </authorList>
    </citation>
    <scope>NUCLEOTIDE SEQUENCE [LARGE SCALE GENOMIC DNA]</scope>
    <source>
        <strain evidence="3">ATCC BAA-1885 / DSM 22778 / Grapes</strain>
    </source>
</reference>
<protein>
    <submittedName>
        <fullName evidence="2">Glycerophosphoryl diester phosphodiesterase</fullName>
    </submittedName>
</protein>
<dbReference type="eggNOG" id="COG0584">
    <property type="taxonomic scope" value="Bacteria"/>
</dbReference>
<dbReference type="SUPFAM" id="SSF51695">
    <property type="entry name" value="PLC-like phosphodiesterases"/>
    <property type="match status" value="1"/>
</dbReference>
<dbReference type="GO" id="GO:0006629">
    <property type="term" value="P:lipid metabolic process"/>
    <property type="evidence" value="ECO:0007669"/>
    <property type="project" value="InterPro"/>
</dbReference>
<proteinExistence type="predicted"/>
<feature type="domain" description="GP-PDE" evidence="1">
    <location>
        <begin position="1"/>
        <end position="238"/>
    </location>
</feature>
<dbReference type="OrthoDB" id="384721at2"/>
<dbReference type="PANTHER" id="PTHR46211">
    <property type="entry name" value="GLYCEROPHOSPHORYL DIESTER PHOSPHODIESTERASE"/>
    <property type="match status" value="1"/>
</dbReference>
<dbReference type="PANTHER" id="PTHR46211:SF1">
    <property type="entry name" value="GLYCEROPHOSPHODIESTER PHOSPHODIESTERASE, CYTOPLASMIC"/>
    <property type="match status" value="1"/>
</dbReference>
<dbReference type="STRING" id="158190.SpiGrapes_1872"/>
<dbReference type="PROSITE" id="PS51704">
    <property type="entry name" value="GP_PDE"/>
    <property type="match status" value="1"/>
</dbReference>
<sequence>MKVFAHRGFSGKYPENTLLAFQKAEQAGADGIEMDVHLSKDGQLMIIHDELLARTTGKEGKVSDYTSRELSSINAGKTFADSYGITPIPRFEEYCEFLQSNTMISNVEIKTDNTYYPRIEEKALEVIRHYHLEDRVIFSSFNWLSVARIKQLEKAIPCGLLYGDSSVRNIGALARTFGIEYCHPSIALVDDEMVRECREQQIGLNVWTVNTPEQIEALRHWNVAGAISNFPDMCLDVLKR</sequence>
<dbReference type="RefSeq" id="WP_014270509.1">
    <property type="nucleotide sequence ID" value="NC_016633.1"/>
</dbReference>
<keyword evidence="3" id="KW-1185">Reference proteome</keyword>
<dbReference type="InterPro" id="IPR017946">
    <property type="entry name" value="PLC-like_Pdiesterase_TIM-brl"/>
</dbReference>
<evidence type="ECO:0000259" key="1">
    <source>
        <dbReference type="PROSITE" id="PS51704"/>
    </source>
</evidence>
<accession>G8QYA1</accession>
<evidence type="ECO:0000313" key="3">
    <source>
        <dbReference type="Proteomes" id="UP000005632"/>
    </source>
</evidence>
<dbReference type="EMBL" id="CP003155">
    <property type="protein sequence ID" value="AEV29666.1"/>
    <property type="molecule type" value="Genomic_DNA"/>
</dbReference>
<dbReference type="Pfam" id="PF03009">
    <property type="entry name" value="GDPD"/>
    <property type="match status" value="1"/>
</dbReference>
<dbReference type="KEGG" id="sgp:SpiGrapes_1872"/>
<dbReference type="GO" id="GO:0008081">
    <property type="term" value="F:phosphoric diester hydrolase activity"/>
    <property type="evidence" value="ECO:0007669"/>
    <property type="project" value="InterPro"/>
</dbReference>